<evidence type="ECO:0000256" key="3">
    <source>
        <dbReference type="ARBA" id="ARBA00022679"/>
    </source>
</evidence>
<keyword evidence="13" id="KW-0539">Nucleus</keyword>
<dbReference type="InterPro" id="IPR056435">
    <property type="entry name" value="DPOD/Z_N"/>
</dbReference>
<keyword evidence="8 13" id="KW-0239">DNA-directed DNA polymerase</keyword>
<dbReference type="SMART" id="SM00486">
    <property type="entry name" value="POLBc"/>
    <property type="match status" value="1"/>
</dbReference>
<feature type="domain" description="DNA polymerase delta/zeta catalytic subunit N-terminal" evidence="17">
    <location>
        <begin position="82"/>
        <end position="158"/>
    </location>
</feature>
<dbReference type="GO" id="GO:0005634">
    <property type="term" value="C:nucleus"/>
    <property type="evidence" value="ECO:0007669"/>
    <property type="project" value="UniProtKB-SubCell"/>
</dbReference>
<dbReference type="InterPro" id="IPR017964">
    <property type="entry name" value="DNA-dir_DNA_pol_B_CS"/>
</dbReference>
<dbReference type="Pfam" id="PF24055">
    <property type="entry name" value="POL3_N"/>
    <property type="match status" value="1"/>
</dbReference>
<keyword evidence="4 13" id="KW-0548">Nucleotidyltransferase</keyword>
<evidence type="ECO:0000256" key="1">
    <source>
        <dbReference type="ARBA" id="ARBA00001966"/>
    </source>
</evidence>
<feature type="domain" description="DNA polymerase zeta catalytic subunit N-terminal" evidence="18">
    <location>
        <begin position="27"/>
        <end position="81"/>
    </location>
</feature>
<keyword evidence="6" id="KW-0227">DNA damage</keyword>
<accession>A0A8J9UZA4</accession>
<evidence type="ECO:0000313" key="20">
    <source>
        <dbReference type="Proteomes" id="UP000838878"/>
    </source>
</evidence>
<evidence type="ECO:0000256" key="13">
    <source>
        <dbReference type="RuleBase" id="RU000442"/>
    </source>
</evidence>
<dbReference type="CDD" id="cd05778">
    <property type="entry name" value="DNA_polB_zeta_exo"/>
    <property type="match status" value="1"/>
</dbReference>
<dbReference type="Gene3D" id="3.30.420.10">
    <property type="entry name" value="Ribonuclease H-like superfamily/Ribonuclease H"/>
    <property type="match status" value="1"/>
</dbReference>
<dbReference type="GO" id="GO:0051539">
    <property type="term" value="F:4 iron, 4 sulfur cluster binding"/>
    <property type="evidence" value="ECO:0007669"/>
    <property type="project" value="UniProtKB-KW"/>
</dbReference>
<evidence type="ECO:0000256" key="9">
    <source>
        <dbReference type="ARBA" id="ARBA00023004"/>
    </source>
</evidence>
<feature type="domain" description="DNA-directed DNA polymerase family B exonuclease" evidence="15">
    <location>
        <begin position="889"/>
        <end position="1074"/>
    </location>
</feature>
<dbReference type="FunFam" id="3.30.420.10:FF:000024">
    <property type="entry name" value="DNA polymerase zeta catalytic subunit"/>
    <property type="match status" value="1"/>
</dbReference>
<dbReference type="InterPro" id="IPR056447">
    <property type="entry name" value="REV3_N"/>
</dbReference>
<dbReference type="InterPro" id="IPR012337">
    <property type="entry name" value="RNaseH-like_sf"/>
</dbReference>
<dbReference type="PROSITE" id="PS00116">
    <property type="entry name" value="DNA_POLYMERASE_B"/>
    <property type="match status" value="1"/>
</dbReference>
<comment type="subcellular location">
    <subcellularLocation>
        <location evidence="13">Nucleus</location>
    </subcellularLocation>
</comment>
<comment type="similarity">
    <text evidence="2 13">Belongs to the DNA polymerase type-B family.</text>
</comment>
<dbReference type="CDD" id="cd05534">
    <property type="entry name" value="POLBc_zeta"/>
    <property type="match status" value="1"/>
</dbReference>
<evidence type="ECO:0000256" key="4">
    <source>
        <dbReference type="ARBA" id="ARBA00022695"/>
    </source>
</evidence>
<dbReference type="Pfam" id="PF00136">
    <property type="entry name" value="DNA_pol_B"/>
    <property type="match status" value="1"/>
</dbReference>
<name>A0A8J9UZA4_9NEOP</name>
<evidence type="ECO:0000256" key="8">
    <source>
        <dbReference type="ARBA" id="ARBA00022932"/>
    </source>
</evidence>
<dbReference type="InterPro" id="IPR006134">
    <property type="entry name" value="DNA-dir_DNA_pol_B_multi_dom"/>
</dbReference>
<dbReference type="Gene3D" id="3.30.342.10">
    <property type="entry name" value="DNA Polymerase, chain B, domain 1"/>
    <property type="match status" value="1"/>
</dbReference>
<evidence type="ECO:0000256" key="10">
    <source>
        <dbReference type="ARBA" id="ARBA00023014"/>
    </source>
</evidence>
<sequence length="1731" mass="196531">MSFSLKDEIINKSSKTFKSNKTDIKAEFSVRIVVCDHYITRPIPGIDVIYSEFRGTDIKQVPILRIFGPTPEGNKACLHVHGVFPYFYLPCPTPNPEPQFLYQIAASLDKALNIALKQASSSNQHVYKISLVKGLPFYGFHDKEHLFLKIFLYNPGLIRQAVELCSNGAILGQALQPHESHLNFTLQFFIDFNLFGMSNIDLQCVKFRKNGISQRSDEPIQSSDELGLKPESSCYYEIDCIASHILNRQRVGRGDGIENPGLEEVWNQERERRRQLNLSISSKSLSQGRIGVDETDTHNKYEKLIAAKISNMAESTNVKSEQKTEIVNYPAETKENSQLLNATDISHHIQDNSIELSANITLRRSIDDTTNDADNTLVDEDIALNNSFSFQYSQILLDNDDLELVDMLQDLDEKPVDDDSVMGTPAADCEDDKDLEIEYSQIFKDDTLILNSNKSVKEDTENSLSWQDSFWDAVDIPQLDGTCDDDHVKKVRKRKMRSFKLGLSRPKTKKKNQKLLNESDNTTIDEDDREEINVSREIIENISSLHLKKSCKTDIQTPIPDIEDYDNDQTITDLVDKISLKNNDRNKVAIAYDMNNKFEPKPGPSNVNKKYESIISFSDTYESSPDESKTGIESFYDKSRFFDLSTDSVVQNSYEEDFISKEVKVERASISIVMQNEIKCETNNETNNQLSNVILTPKIRPPTSQYIKSSLDIFKIPKTKNPDPYFSNYKDVGDKVEIGQIVLKLRSKLAKDQKPFDKVLNITSIEEWRQLLFLQSNELSEETKPEALKLLLAGNTRCVLEPLKHAPLRSDVVKWMENNKNDKKIDETPMKDNVINLNADDLENSQAIGLNEMDNSLSLEVEKENSELNSTMQVTMQPDGSFLCFGNSDCTKESSLSNPAVETDFLTLMLLEVHTSVRGDLTPDPAMDPIKAVFLTITNDCPQDHLLQRNITEIYIVQERKEQKYLNRCVFNYKITYVNNENDIFQRLIESVRNHDPDIMCGYEIEINSWGYILERAQVLGLEMVKEISRITEKNRQKRYKNDENEMEGRVIGRITFNVWRLFRHELALSSYSFENCMYEILNERVPKFTHAQLSEWWNDESRMLRWIPVDYYMTKLNGTVRMLEKLDMINRTSELARLFGLQWWEVLSRGSQFRVESLMLRAARPLNLVALSPTVRQRAAMRAPECLPLIFEPESRFYTDPVIVLDFQSLYPSMMIAYNYCFSTCIGRIQNINGDAPYEFGAWRLRIPQTKLESLIKNGLVHWSPVGVGFVKASVRRGVLPALLRRILAARQAVKKGMKLQKDEAVKKAMHSRQLGLKLIANVTYGYTAANFSGRMPCVEVGDSVVAKGRETLERAIRLVQNGRWNAKVVYGDTDSMFVQVPGGTRAEAFEIGQQIADAVTADNPSPVLLKLEKVYQPCILQTKKRYVGYMYESADQEKPVYEAKGIETVRRDGCPAGVKLLKRSLCELFETGDMSRVKRLVCDVLSKLIDGSLSPKELLFTREYHGAAGYRPGSAAPPNEIAKRLISRDARSAPRAGERVAWLVCGGAAGAALARLARAPRDLLCAAPAPAPAPAPPHVAYYATRALLPPLQRCFSLLGVDVFKWWQEIGWNREAQIERAGTVGGIAKYMERGRCAVCGAKGTRALCTLCASNTQTSLAVIASKLAKVKTHIQYCYQICNSCCGHSQYLKCENTECPVLWRRVSTLQKLHQMYDITTNLPPSYMKESLN</sequence>
<dbReference type="InterPro" id="IPR023211">
    <property type="entry name" value="DNA_pol_palm_dom_sf"/>
</dbReference>
<evidence type="ECO:0000256" key="5">
    <source>
        <dbReference type="ARBA" id="ARBA00022723"/>
    </source>
</evidence>
<dbReference type="InterPro" id="IPR030559">
    <property type="entry name" value="PolZ_Rev3"/>
</dbReference>
<gene>
    <name evidence="19" type="ORF">BINO364_LOCUS14371</name>
</gene>
<evidence type="ECO:0000313" key="19">
    <source>
        <dbReference type="EMBL" id="CAH0729246.1"/>
    </source>
</evidence>
<dbReference type="Gene3D" id="1.10.132.60">
    <property type="entry name" value="DNA polymerase family B, C-terminal domain"/>
    <property type="match status" value="1"/>
</dbReference>
<feature type="non-terminal residue" evidence="19">
    <location>
        <position position="1731"/>
    </location>
</feature>
<evidence type="ECO:0000256" key="11">
    <source>
        <dbReference type="ARBA" id="ARBA00023204"/>
    </source>
</evidence>
<dbReference type="SUPFAM" id="SSF53098">
    <property type="entry name" value="Ribonuclease H-like"/>
    <property type="match status" value="1"/>
</dbReference>
<keyword evidence="7 13" id="KW-0862">Zinc</keyword>
<keyword evidence="13" id="KW-0004">4Fe-4S</keyword>
<dbReference type="Pfam" id="PF14260">
    <property type="entry name" value="zf-C4pol"/>
    <property type="match status" value="1"/>
</dbReference>
<dbReference type="EMBL" id="OV170228">
    <property type="protein sequence ID" value="CAH0729246.1"/>
    <property type="molecule type" value="Genomic_DNA"/>
</dbReference>
<dbReference type="GO" id="GO:0016035">
    <property type="term" value="C:zeta DNA polymerase complex"/>
    <property type="evidence" value="ECO:0007669"/>
    <property type="project" value="InterPro"/>
</dbReference>
<dbReference type="SUPFAM" id="SSF56672">
    <property type="entry name" value="DNA/RNA polymerases"/>
    <property type="match status" value="1"/>
</dbReference>
<evidence type="ECO:0000259" key="17">
    <source>
        <dbReference type="Pfam" id="PF24055"/>
    </source>
</evidence>
<dbReference type="Proteomes" id="UP000838878">
    <property type="component" value="Chromosome 8"/>
</dbReference>
<evidence type="ECO:0000256" key="7">
    <source>
        <dbReference type="ARBA" id="ARBA00022833"/>
    </source>
</evidence>
<comment type="cofactor">
    <cofactor evidence="1 13">
        <name>[4Fe-4S] cluster</name>
        <dbReference type="ChEBI" id="CHEBI:49883"/>
    </cofactor>
</comment>
<keyword evidence="9 13" id="KW-0408">Iron</keyword>
<keyword evidence="5 13" id="KW-0479">Metal-binding</keyword>
<organism evidence="19 20">
    <name type="scientific">Brenthis ino</name>
    <name type="common">lesser marbled fritillary</name>
    <dbReference type="NCBI Taxonomy" id="405034"/>
    <lineage>
        <taxon>Eukaryota</taxon>
        <taxon>Metazoa</taxon>
        <taxon>Ecdysozoa</taxon>
        <taxon>Arthropoda</taxon>
        <taxon>Hexapoda</taxon>
        <taxon>Insecta</taxon>
        <taxon>Pterygota</taxon>
        <taxon>Neoptera</taxon>
        <taxon>Endopterygota</taxon>
        <taxon>Lepidoptera</taxon>
        <taxon>Glossata</taxon>
        <taxon>Ditrysia</taxon>
        <taxon>Papilionoidea</taxon>
        <taxon>Nymphalidae</taxon>
        <taxon>Heliconiinae</taxon>
        <taxon>Argynnini</taxon>
        <taxon>Brenthis</taxon>
    </lineage>
</organism>
<protein>
    <recommendedName>
        <fullName evidence="13">DNA polymerase</fullName>
        <ecNumber evidence="13">2.7.7.7</ecNumber>
    </recommendedName>
</protein>
<evidence type="ECO:0000256" key="6">
    <source>
        <dbReference type="ARBA" id="ARBA00022763"/>
    </source>
</evidence>
<dbReference type="GO" id="GO:0000166">
    <property type="term" value="F:nucleotide binding"/>
    <property type="evidence" value="ECO:0007669"/>
    <property type="project" value="InterPro"/>
</dbReference>
<evidence type="ECO:0000259" key="16">
    <source>
        <dbReference type="Pfam" id="PF14260"/>
    </source>
</evidence>
<keyword evidence="13" id="KW-0235">DNA replication</keyword>
<dbReference type="Pfam" id="PF24065">
    <property type="entry name" value="REV3_N"/>
    <property type="match status" value="1"/>
</dbReference>
<proteinExistence type="inferred from homology"/>
<evidence type="ECO:0000259" key="18">
    <source>
        <dbReference type="Pfam" id="PF24065"/>
    </source>
</evidence>
<dbReference type="Pfam" id="PF03104">
    <property type="entry name" value="DNA_pol_B_exo1"/>
    <property type="match status" value="1"/>
</dbReference>
<dbReference type="GO" id="GO:0000724">
    <property type="term" value="P:double-strand break repair via homologous recombination"/>
    <property type="evidence" value="ECO:0007669"/>
    <property type="project" value="TreeGrafter"/>
</dbReference>
<dbReference type="InterPro" id="IPR036397">
    <property type="entry name" value="RNaseH_sf"/>
</dbReference>
<dbReference type="GO" id="GO:0042276">
    <property type="term" value="P:error-prone translesion synthesis"/>
    <property type="evidence" value="ECO:0007669"/>
    <property type="project" value="TreeGrafter"/>
</dbReference>
<feature type="domain" description="C4-type zinc-finger of DNA polymerase delta" evidence="16">
    <location>
        <begin position="1637"/>
        <end position="1704"/>
    </location>
</feature>
<keyword evidence="3 13" id="KW-0808">Transferase</keyword>
<dbReference type="InterPro" id="IPR006172">
    <property type="entry name" value="DNA-dir_DNA_pol_B"/>
</dbReference>
<evidence type="ECO:0000259" key="15">
    <source>
        <dbReference type="Pfam" id="PF03104"/>
    </source>
</evidence>
<evidence type="ECO:0000256" key="12">
    <source>
        <dbReference type="ARBA" id="ARBA00049244"/>
    </source>
</evidence>
<keyword evidence="13" id="KW-0238">DNA-binding</keyword>
<dbReference type="PRINTS" id="PR00106">
    <property type="entry name" value="DNAPOLB"/>
</dbReference>
<dbReference type="GO" id="GO:0003677">
    <property type="term" value="F:DNA binding"/>
    <property type="evidence" value="ECO:0007669"/>
    <property type="project" value="UniProtKB-KW"/>
</dbReference>
<keyword evidence="11" id="KW-0234">DNA repair</keyword>
<dbReference type="PANTHER" id="PTHR45812">
    <property type="entry name" value="DNA POLYMERASE ZETA CATALYTIC SUBUNIT"/>
    <property type="match status" value="1"/>
</dbReference>
<keyword evidence="20" id="KW-1185">Reference proteome</keyword>
<dbReference type="GO" id="GO:0006260">
    <property type="term" value="P:DNA replication"/>
    <property type="evidence" value="ECO:0007669"/>
    <property type="project" value="UniProtKB-KW"/>
</dbReference>
<dbReference type="Gene3D" id="1.10.287.690">
    <property type="entry name" value="Helix hairpin bin"/>
    <property type="match status" value="1"/>
</dbReference>
<dbReference type="InterPro" id="IPR042087">
    <property type="entry name" value="DNA_pol_B_thumb"/>
</dbReference>
<dbReference type="GO" id="GO:0008270">
    <property type="term" value="F:zinc ion binding"/>
    <property type="evidence" value="ECO:0007669"/>
    <property type="project" value="UniProtKB-KW"/>
</dbReference>
<keyword evidence="10 13" id="KW-0411">Iron-sulfur</keyword>
<dbReference type="FunFam" id="1.10.287.690:FF:000002">
    <property type="entry name" value="DNA polymerase zeta"/>
    <property type="match status" value="1"/>
</dbReference>
<reference evidence="19" key="1">
    <citation type="submission" date="2021-12" db="EMBL/GenBank/DDBJ databases">
        <authorList>
            <person name="Martin H S."/>
        </authorList>
    </citation>
    <scope>NUCLEOTIDE SEQUENCE</scope>
</reference>
<dbReference type="InterPro" id="IPR043502">
    <property type="entry name" value="DNA/RNA_pol_sf"/>
</dbReference>
<dbReference type="Gene3D" id="3.90.1600.10">
    <property type="entry name" value="Palm domain of DNA polymerase"/>
    <property type="match status" value="1"/>
</dbReference>
<feature type="domain" description="DNA-directed DNA polymerase family B multifunctional" evidence="14">
    <location>
        <begin position="1143"/>
        <end position="1597"/>
    </location>
</feature>
<dbReference type="PANTHER" id="PTHR45812:SF1">
    <property type="entry name" value="DNA POLYMERASE ZETA CATALYTIC SUBUNIT"/>
    <property type="match status" value="1"/>
</dbReference>
<dbReference type="InterPro" id="IPR025687">
    <property type="entry name" value="Znf-C4pol"/>
</dbReference>
<comment type="catalytic activity">
    <reaction evidence="12 13">
        <text>DNA(n) + a 2'-deoxyribonucleoside 5'-triphosphate = DNA(n+1) + diphosphate</text>
        <dbReference type="Rhea" id="RHEA:22508"/>
        <dbReference type="Rhea" id="RHEA-COMP:17339"/>
        <dbReference type="Rhea" id="RHEA-COMP:17340"/>
        <dbReference type="ChEBI" id="CHEBI:33019"/>
        <dbReference type="ChEBI" id="CHEBI:61560"/>
        <dbReference type="ChEBI" id="CHEBI:173112"/>
        <dbReference type="EC" id="2.7.7.7"/>
    </reaction>
</comment>
<evidence type="ECO:0000256" key="2">
    <source>
        <dbReference type="ARBA" id="ARBA00005755"/>
    </source>
</evidence>
<dbReference type="EC" id="2.7.7.7" evidence="13"/>
<dbReference type="InterPro" id="IPR006133">
    <property type="entry name" value="DNA-dir_DNA_pol_B_exonuc"/>
</dbReference>
<keyword evidence="13" id="KW-0863">Zinc-finger</keyword>
<evidence type="ECO:0000259" key="14">
    <source>
        <dbReference type="Pfam" id="PF00136"/>
    </source>
</evidence>
<dbReference type="OrthoDB" id="2414538at2759"/>
<dbReference type="GO" id="GO:0003887">
    <property type="term" value="F:DNA-directed DNA polymerase activity"/>
    <property type="evidence" value="ECO:0007669"/>
    <property type="project" value="UniProtKB-KW"/>
</dbReference>